<keyword evidence="3" id="KW-1185">Reference proteome</keyword>
<dbReference type="Pfam" id="PF06294">
    <property type="entry name" value="CH_2"/>
    <property type="match status" value="1"/>
</dbReference>
<dbReference type="InterPro" id="IPR010441">
    <property type="entry name" value="CH_2"/>
</dbReference>
<organism evidence="2 3">
    <name type="scientific">Drosophila madeirensis</name>
    <name type="common">Fruit fly</name>
    <dbReference type="NCBI Taxonomy" id="30013"/>
    <lineage>
        <taxon>Eukaryota</taxon>
        <taxon>Metazoa</taxon>
        <taxon>Ecdysozoa</taxon>
        <taxon>Arthropoda</taxon>
        <taxon>Hexapoda</taxon>
        <taxon>Insecta</taxon>
        <taxon>Pterygota</taxon>
        <taxon>Neoptera</taxon>
        <taxon>Endopterygota</taxon>
        <taxon>Diptera</taxon>
        <taxon>Brachycera</taxon>
        <taxon>Muscomorpha</taxon>
        <taxon>Ephydroidea</taxon>
        <taxon>Drosophilidae</taxon>
        <taxon>Drosophila</taxon>
        <taxon>Sophophora</taxon>
    </lineage>
</organism>
<sequence length="115" mass="13495">MAKYFLYPEEHETLNSWLLEWNIKLDHRTRNQFRDALPVARLVDRLHSNLVDLSVYKASTSVAGMQNNWKIFKIHVLKSLKVDLSDMDVEHLALGTNGAIEQLLFCIKYTQHERL</sequence>
<evidence type="ECO:0000313" key="3">
    <source>
        <dbReference type="Proteomes" id="UP001500889"/>
    </source>
</evidence>
<protein>
    <recommendedName>
        <fullName evidence="1">CH-like domain-containing protein</fullName>
    </recommendedName>
</protein>
<evidence type="ECO:0000313" key="2">
    <source>
        <dbReference type="EMBL" id="BFG00633.1"/>
    </source>
</evidence>
<accession>A0AAU9FYE7</accession>
<dbReference type="InterPro" id="IPR036872">
    <property type="entry name" value="CH_dom_sf"/>
</dbReference>
<dbReference type="SUPFAM" id="SSF47576">
    <property type="entry name" value="Calponin-homology domain, CH-domain"/>
    <property type="match status" value="1"/>
</dbReference>
<dbReference type="GO" id="GO:0005737">
    <property type="term" value="C:cytoplasm"/>
    <property type="evidence" value="ECO:0007669"/>
    <property type="project" value="UniProtKB-ARBA"/>
</dbReference>
<dbReference type="Proteomes" id="UP001500889">
    <property type="component" value="Chromosome A"/>
</dbReference>
<proteinExistence type="predicted"/>
<feature type="domain" description="CH-like" evidence="1">
    <location>
        <begin position="14"/>
        <end position="108"/>
    </location>
</feature>
<name>A0AAU9FYE7_DROMD</name>
<evidence type="ECO:0000259" key="1">
    <source>
        <dbReference type="Pfam" id="PF06294"/>
    </source>
</evidence>
<reference evidence="2 3" key="1">
    <citation type="submission" date="2024-02" db="EMBL/GenBank/DDBJ databases">
        <title>A chromosome-level genome assembly of Drosophila madeirensis, a fruit fly species endemic to Madeira island.</title>
        <authorList>
            <person name="Tomihara K."/>
            <person name="Llopart A."/>
            <person name="Yamamoto D."/>
        </authorList>
    </citation>
    <scope>NUCLEOTIDE SEQUENCE [LARGE SCALE GENOMIC DNA]</scope>
    <source>
        <strain evidence="2 3">RF1</strain>
    </source>
</reference>
<gene>
    <name evidence="2" type="ORF">DMAD_00578</name>
</gene>
<dbReference type="Gene3D" id="1.10.418.10">
    <property type="entry name" value="Calponin-like domain"/>
    <property type="match status" value="1"/>
</dbReference>
<dbReference type="EMBL" id="AP029266">
    <property type="protein sequence ID" value="BFG00633.1"/>
    <property type="molecule type" value="Genomic_DNA"/>
</dbReference>
<dbReference type="AlphaFoldDB" id="A0AAU9FYE7"/>